<dbReference type="RefSeq" id="WP_095521931.1">
    <property type="nucleotide sequence ID" value="NZ_NPKH01000041.1"/>
</dbReference>
<dbReference type="EMBL" id="NPKH01000041">
    <property type="protein sequence ID" value="PAP91405.1"/>
    <property type="molecule type" value="Genomic_DNA"/>
</dbReference>
<gene>
    <name evidence="2" type="ORF">CIT31_32540</name>
</gene>
<protein>
    <recommendedName>
        <fullName evidence="1">DUF4935 domain-containing protein</fullName>
    </recommendedName>
</protein>
<accession>A0A271K8P0</accession>
<dbReference type="Proteomes" id="UP000215931">
    <property type="component" value="Unassembled WGS sequence"/>
</dbReference>
<dbReference type="OrthoDB" id="569642at2"/>
<keyword evidence="3" id="KW-1185">Reference proteome</keyword>
<feature type="domain" description="DUF4935" evidence="1">
    <location>
        <begin position="6"/>
        <end position="186"/>
    </location>
</feature>
<evidence type="ECO:0000259" key="1">
    <source>
        <dbReference type="Pfam" id="PF16289"/>
    </source>
</evidence>
<comment type="caution">
    <text evidence="2">The sequence shown here is derived from an EMBL/GenBank/DDBJ whole genome shotgun (WGS) entry which is preliminary data.</text>
</comment>
<name>A0A271K8P0_9HYPH</name>
<proteinExistence type="predicted"/>
<evidence type="ECO:0000313" key="3">
    <source>
        <dbReference type="Proteomes" id="UP000215931"/>
    </source>
</evidence>
<dbReference type="InterPro" id="IPR032557">
    <property type="entry name" value="DUF4935"/>
</dbReference>
<sequence length="321" mass="36755">MTEINLFIDTNVLLSFYHLTDEDIKELHKLVDALKDGTVILWTTSQLRDEFARNREIKIKDALKDFYQPNWRGKPPAFVREYDEFKQLKSALKEAGNLHNDLLEKVENDAKNRDLPADKLIKELFEIAKNYDAGQEIYALAIERMRRGNPPGKSSVTIGDQINWECLLKAVPDKGDLHLVSADGDFASPLYPDGPHYFLSYEWETKKNGKLFSYPKLSTFFGVHLKNIQLVKEQERKTEIQRLGLSGSFYSTHMAIAKLSQFELFTPEEFEDLINIACNNGQVGMIMADNDVKSFYGKLLEKLGDSIPKLSREALEAMLNP</sequence>
<reference evidence="2 3" key="1">
    <citation type="submission" date="2017-08" db="EMBL/GenBank/DDBJ databases">
        <title>Mesorhizobium wenxinae sp. nov., a novel rhizobial species isolated from root nodules of chickpea (Cicer arietinum L.).</title>
        <authorList>
            <person name="Zhang J."/>
        </authorList>
    </citation>
    <scope>NUCLEOTIDE SEQUENCE [LARGE SCALE GENOMIC DNA]</scope>
    <source>
        <strain evidence="3">WYCCWR 10019</strain>
    </source>
</reference>
<organism evidence="2 3">
    <name type="scientific">Mesorhizobium wenxiniae</name>
    <dbReference type="NCBI Taxonomy" id="2014805"/>
    <lineage>
        <taxon>Bacteria</taxon>
        <taxon>Pseudomonadati</taxon>
        <taxon>Pseudomonadota</taxon>
        <taxon>Alphaproteobacteria</taxon>
        <taxon>Hyphomicrobiales</taxon>
        <taxon>Phyllobacteriaceae</taxon>
        <taxon>Mesorhizobium</taxon>
    </lineage>
</organism>
<dbReference type="AlphaFoldDB" id="A0A271K8P0"/>
<evidence type="ECO:0000313" key="2">
    <source>
        <dbReference type="EMBL" id="PAP91405.1"/>
    </source>
</evidence>
<dbReference type="Pfam" id="PF16289">
    <property type="entry name" value="PIN_12"/>
    <property type="match status" value="1"/>
</dbReference>